<feature type="region of interest" description="Disordered" evidence="13">
    <location>
        <begin position="1"/>
        <end position="24"/>
    </location>
</feature>
<dbReference type="SUPFAM" id="SSF54849">
    <property type="entry name" value="GroEL-intermediate domain like"/>
    <property type="match status" value="1"/>
</dbReference>
<evidence type="ECO:0000256" key="12">
    <source>
        <dbReference type="RuleBase" id="RU004192"/>
    </source>
</evidence>
<dbReference type="SUPFAM" id="SSF52029">
    <property type="entry name" value="GroEL apical domain-like"/>
    <property type="match status" value="1"/>
</dbReference>
<keyword evidence="10 11" id="KW-0143">Chaperone</keyword>
<dbReference type="InterPro" id="IPR017998">
    <property type="entry name" value="Chaperone_TCP-1"/>
</dbReference>
<comment type="function">
    <text evidence="1">Molecular chaperone; assists the folding of proteins upon ATP hydrolysis.</text>
</comment>
<dbReference type="PROSITE" id="PS00751">
    <property type="entry name" value="TCP1_2"/>
    <property type="match status" value="1"/>
</dbReference>
<gene>
    <name evidence="14" type="ORF">PSACC_00247</name>
</gene>
<dbReference type="InterPro" id="IPR054827">
    <property type="entry name" value="thermosome_alpha"/>
</dbReference>
<dbReference type="Gene3D" id="3.30.260.10">
    <property type="entry name" value="TCP-1-like chaperonin intermediate domain"/>
    <property type="match status" value="1"/>
</dbReference>
<comment type="subcellular location">
    <subcellularLocation>
        <location evidence="2">Cytoplasm</location>
    </subcellularLocation>
</comment>
<dbReference type="Gene3D" id="1.10.560.10">
    <property type="entry name" value="GroEL-like equatorial domain"/>
    <property type="match status" value="1"/>
</dbReference>
<dbReference type="InterPro" id="IPR002194">
    <property type="entry name" value="Chaperonin_TCP-1_CS"/>
</dbReference>
<dbReference type="OrthoDB" id="10248520at2759"/>
<organism evidence="14 15">
    <name type="scientific">Paramicrosporidium saccamoebae</name>
    <dbReference type="NCBI Taxonomy" id="1246581"/>
    <lineage>
        <taxon>Eukaryota</taxon>
        <taxon>Fungi</taxon>
        <taxon>Fungi incertae sedis</taxon>
        <taxon>Cryptomycota</taxon>
        <taxon>Cryptomycota incertae sedis</taxon>
        <taxon>Paramicrosporidium</taxon>
    </lineage>
</organism>
<evidence type="ECO:0000256" key="10">
    <source>
        <dbReference type="ARBA" id="ARBA00023186"/>
    </source>
</evidence>
<evidence type="ECO:0000256" key="8">
    <source>
        <dbReference type="ARBA" id="ARBA00022741"/>
    </source>
</evidence>
<dbReference type="InterPro" id="IPR053374">
    <property type="entry name" value="TCP-1_chaperonin"/>
</dbReference>
<evidence type="ECO:0000256" key="5">
    <source>
        <dbReference type="ARBA" id="ARBA00011531"/>
    </source>
</evidence>
<dbReference type="PRINTS" id="PR00304">
    <property type="entry name" value="TCOMPLEXTCP1"/>
</dbReference>
<comment type="caution">
    <text evidence="14">The sequence shown here is derived from an EMBL/GenBank/DDBJ whole genome shotgun (WGS) entry which is preliminary data.</text>
</comment>
<evidence type="ECO:0000256" key="9">
    <source>
        <dbReference type="ARBA" id="ARBA00022840"/>
    </source>
</evidence>
<dbReference type="PROSITE" id="PS00995">
    <property type="entry name" value="TCP1_3"/>
    <property type="match status" value="1"/>
</dbReference>
<comment type="subunit">
    <text evidence="5">Heterooligomeric complex of about 850 to 900 kDa that forms two stacked rings, 12 to 16 nm in diameter.</text>
</comment>
<keyword evidence="15" id="KW-1185">Reference proteome</keyword>
<feature type="compositionally biased region" description="Low complexity" evidence="13">
    <location>
        <begin position="1"/>
        <end position="19"/>
    </location>
</feature>
<protein>
    <recommendedName>
        <fullName evidence="6 12">T-complex protein 1 subunit delta</fullName>
    </recommendedName>
</protein>
<evidence type="ECO:0000256" key="13">
    <source>
        <dbReference type="SAM" id="MobiDB-lite"/>
    </source>
</evidence>
<dbReference type="InterPro" id="IPR002423">
    <property type="entry name" value="Cpn60/GroEL/TCP-1"/>
</dbReference>
<dbReference type="InterPro" id="IPR012717">
    <property type="entry name" value="Chap_CCT_delta"/>
</dbReference>
<dbReference type="PROSITE" id="PS00750">
    <property type="entry name" value="TCP1_1"/>
    <property type="match status" value="1"/>
</dbReference>
<dbReference type="GO" id="GO:0051082">
    <property type="term" value="F:unfolded protein binding"/>
    <property type="evidence" value="ECO:0007669"/>
    <property type="project" value="InterPro"/>
</dbReference>
<dbReference type="EMBL" id="MTSL01000025">
    <property type="protein sequence ID" value="PJF19941.1"/>
    <property type="molecule type" value="Genomic_DNA"/>
</dbReference>
<dbReference type="NCBIfam" id="NF041083">
    <property type="entry name" value="thermosome_beta"/>
    <property type="match status" value="1"/>
</dbReference>
<evidence type="ECO:0000256" key="4">
    <source>
        <dbReference type="ARBA" id="ARBA00011381"/>
    </source>
</evidence>
<evidence type="ECO:0000313" key="15">
    <source>
        <dbReference type="Proteomes" id="UP000240830"/>
    </source>
</evidence>
<evidence type="ECO:0000256" key="6">
    <source>
        <dbReference type="ARBA" id="ARBA00016107"/>
    </source>
</evidence>
<sequence length="538" mass="57331">MVEAAGMTGATGATGTAHASQFSGKEKPTAVRISNIMAAKAVADVIRTSLGPRGMDKMIKTGRGETLITNDGATILKHMNVVHPCSKMLVELAEAQDVVAGDGTTSVVVLAGSLLTMAEKLLERGVHPSTISDAFRLAAEEAVRVLRDMAVTIRLDDRETLLKSAITALNSKVVSQYGTLIAGIAVDAVLRVVDPQHRAAVDVRDVRVVKKVGGTIEDTELVEGLLLTQSVAHAAGGPTRMEKARIGLIQFQLSPPKTDMEGAIVISDYQQMDRVLQEERAYLLTLCKRIKKTGCNVLLVQKSILRDAVSELALQYLAKLKILLVTDIEREEIEFVAKTLNCRPIADIDSFVEEKLATAELVEEVNKDGARYIHVSGIRGQGRTVSIVCRGANALVLDENARSLHDALCVIRCLAKEPALIHGGGAPEVEIAVRLAKYATTLSGAASLAVAAFGEAMLAVPTILAENAGLQSVSVVTELRNWHVKGSINHGINVRKGIVSDMGLENVVQPLLVSTSAVSLAAETVSMILKIDDIVACR</sequence>
<dbReference type="Pfam" id="PF00118">
    <property type="entry name" value="Cpn60_TCP1"/>
    <property type="match status" value="1"/>
</dbReference>
<evidence type="ECO:0000313" key="14">
    <source>
        <dbReference type="EMBL" id="PJF19941.1"/>
    </source>
</evidence>
<dbReference type="PANTHER" id="PTHR11353">
    <property type="entry name" value="CHAPERONIN"/>
    <property type="match status" value="1"/>
</dbReference>
<dbReference type="NCBIfam" id="TIGR02342">
    <property type="entry name" value="chap_CCT_delta"/>
    <property type="match status" value="1"/>
</dbReference>
<dbReference type="AlphaFoldDB" id="A0A2H9TQA7"/>
<evidence type="ECO:0000256" key="3">
    <source>
        <dbReference type="ARBA" id="ARBA00008020"/>
    </source>
</evidence>
<dbReference type="GO" id="GO:0016887">
    <property type="term" value="F:ATP hydrolysis activity"/>
    <property type="evidence" value="ECO:0007669"/>
    <property type="project" value="InterPro"/>
</dbReference>
<dbReference type="GO" id="GO:0140662">
    <property type="term" value="F:ATP-dependent protein folding chaperone"/>
    <property type="evidence" value="ECO:0007669"/>
    <property type="project" value="InterPro"/>
</dbReference>
<dbReference type="Gene3D" id="3.50.7.10">
    <property type="entry name" value="GroEL"/>
    <property type="match status" value="1"/>
</dbReference>
<dbReference type="NCBIfam" id="NF041082">
    <property type="entry name" value="thermosome_alpha"/>
    <property type="match status" value="1"/>
</dbReference>
<name>A0A2H9TQA7_9FUNG</name>
<keyword evidence="8 11" id="KW-0547">Nucleotide-binding</keyword>
<proteinExistence type="inferred from homology"/>
<reference evidence="14 15" key="1">
    <citation type="submission" date="2016-10" db="EMBL/GenBank/DDBJ databases">
        <title>The genome of Paramicrosporidium saccamoebae is the missing link in understanding Cryptomycota and Microsporidia evolution.</title>
        <authorList>
            <person name="Quandt C.A."/>
            <person name="Beaudet D."/>
            <person name="Corsaro D."/>
            <person name="Michel R."/>
            <person name="Corradi N."/>
            <person name="James T."/>
        </authorList>
    </citation>
    <scope>NUCLEOTIDE SEQUENCE [LARGE SCALE GENOMIC DNA]</scope>
    <source>
        <strain evidence="14 15">KSL3</strain>
    </source>
</reference>
<evidence type="ECO:0000256" key="7">
    <source>
        <dbReference type="ARBA" id="ARBA00022490"/>
    </source>
</evidence>
<dbReference type="SUPFAM" id="SSF48592">
    <property type="entry name" value="GroEL equatorial domain-like"/>
    <property type="match status" value="1"/>
</dbReference>
<evidence type="ECO:0000256" key="1">
    <source>
        <dbReference type="ARBA" id="ARBA00002912"/>
    </source>
</evidence>
<accession>A0A2H9TQA7</accession>
<dbReference type="GO" id="GO:0005832">
    <property type="term" value="C:chaperonin-containing T-complex"/>
    <property type="evidence" value="ECO:0007669"/>
    <property type="project" value="UniProtKB-ARBA"/>
</dbReference>
<dbReference type="FunFam" id="3.50.7.10:FF:000010">
    <property type="entry name" value="T-complex protein 1 subunit delta"/>
    <property type="match status" value="1"/>
</dbReference>
<evidence type="ECO:0000256" key="11">
    <source>
        <dbReference type="RuleBase" id="RU004187"/>
    </source>
</evidence>
<comment type="similarity">
    <text evidence="3 11">Belongs to the TCP-1 chaperonin family.</text>
</comment>
<dbReference type="InterPro" id="IPR027410">
    <property type="entry name" value="TCP-1-like_intermed_sf"/>
</dbReference>
<keyword evidence="9 11" id="KW-0067">ATP-binding</keyword>
<keyword evidence="7" id="KW-0963">Cytoplasm</keyword>
<dbReference type="Proteomes" id="UP000240830">
    <property type="component" value="Unassembled WGS sequence"/>
</dbReference>
<dbReference type="CDD" id="cd03338">
    <property type="entry name" value="TCP1_delta"/>
    <property type="match status" value="1"/>
</dbReference>
<dbReference type="InterPro" id="IPR027409">
    <property type="entry name" value="GroEL-like_apical_dom_sf"/>
</dbReference>
<comment type="subunit">
    <text evidence="4">Component of the T-complex protein 1 (TCP1) complex.</text>
</comment>
<dbReference type="InterPro" id="IPR027413">
    <property type="entry name" value="GROEL-like_equatorial_sf"/>
</dbReference>
<dbReference type="STRING" id="1246581.A0A2H9TQA7"/>
<dbReference type="GO" id="GO:0005524">
    <property type="term" value="F:ATP binding"/>
    <property type="evidence" value="ECO:0007669"/>
    <property type="project" value="UniProtKB-KW"/>
</dbReference>
<evidence type="ECO:0000256" key="2">
    <source>
        <dbReference type="ARBA" id="ARBA00004496"/>
    </source>
</evidence>